<organism evidence="7 8">
    <name type="scientific">Haloprofundus marisrubri</name>
    <dbReference type="NCBI Taxonomy" id="1514971"/>
    <lineage>
        <taxon>Archaea</taxon>
        <taxon>Methanobacteriati</taxon>
        <taxon>Methanobacteriota</taxon>
        <taxon>Stenosarchaea group</taxon>
        <taxon>Halobacteria</taxon>
        <taxon>Halobacteriales</taxon>
        <taxon>Haloferacaceae</taxon>
        <taxon>Haloprofundus</taxon>
    </lineage>
</organism>
<dbReference type="EMBL" id="LOPU01000029">
    <property type="protein sequence ID" value="KTG09402.1"/>
    <property type="molecule type" value="Genomic_DNA"/>
</dbReference>
<dbReference type="PANTHER" id="PTHR30250">
    <property type="entry name" value="PST FAMILY PREDICTED COLANIC ACID TRANSPORTER"/>
    <property type="match status" value="1"/>
</dbReference>
<dbReference type="Proteomes" id="UP000054387">
    <property type="component" value="Unassembled WGS sequence"/>
</dbReference>
<feature type="transmembrane region" description="Helical" evidence="6">
    <location>
        <begin position="146"/>
        <end position="164"/>
    </location>
</feature>
<dbReference type="CDD" id="cd13128">
    <property type="entry name" value="MATE_Wzx_like"/>
    <property type="match status" value="1"/>
</dbReference>
<dbReference type="PANTHER" id="PTHR30250:SF28">
    <property type="entry name" value="POLYSACCHARIDE BIOSYNTHESIS PROTEIN"/>
    <property type="match status" value="1"/>
</dbReference>
<evidence type="ECO:0000313" key="7">
    <source>
        <dbReference type="EMBL" id="KTG09402.1"/>
    </source>
</evidence>
<dbReference type="STRING" id="1514971.AUR64_16625"/>
<feature type="transmembrane region" description="Helical" evidence="6">
    <location>
        <begin position="286"/>
        <end position="305"/>
    </location>
</feature>
<feature type="transmembrane region" description="Helical" evidence="6">
    <location>
        <begin position="375"/>
        <end position="397"/>
    </location>
</feature>
<feature type="transmembrane region" description="Helical" evidence="6">
    <location>
        <begin position="433"/>
        <end position="456"/>
    </location>
</feature>
<evidence type="ECO:0000256" key="2">
    <source>
        <dbReference type="ARBA" id="ARBA00022475"/>
    </source>
</evidence>
<keyword evidence="3 6" id="KW-0812">Transmembrane</keyword>
<keyword evidence="5 6" id="KW-0472">Membrane</keyword>
<feature type="transmembrane region" description="Helical" evidence="6">
    <location>
        <begin position="409"/>
        <end position="427"/>
    </location>
</feature>
<dbReference type="OrthoDB" id="112053at2157"/>
<dbReference type="InterPro" id="IPR002797">
    <property type="entry name" value="Polysacc_synth"/>
</dbReference>
<feature type="transmembrane region" description="Helical" evidence="6">
    <location>
        <begin position="114"/>
        <end position="134"/>
    </location>
</feature>
<evidence type="ECO:0000256" key="5">
    <source>
        <dbReference type="ARBA" id="ARBA00023136"/>
    </source>
</evidence>
<feature type="transmembrane region" description="Helical" evidence="6">
    <location>
        <begin position="170"/>
        <end position="190"/>
    </location>
</feature>
<dbReference type="InterPro" id="IPR050833">
    <property type="entry name" value="Poly_Biosynth_Transport"/>
</dbReference>
<feature type="transmembrane region" description="Helical" evidence="6">
    <location>
        <begin position="16"/>
        <end position="34"/>
    </location>
</feature>
<protein>
    <submittedName>
        <fullName evidence="7">Uncharacterized protein</fullName>
    </submittedName>
</protein>
<dbReference type="GO" id="GO:0005886">
    <property type="term" value="C:plasma membrane"/>
    <property type="evidence" value="ECO:0007669"/>
    <property type="project" value="UniProtKB-SubCell"/>
</dbReference>
<evidence type="ECO:0000256" key="3">
    <source>
        <dbReference type="ARBA" id="ARBA00022692"/>
    </source>
</evidence>
<feature type="transmembrane region" description="Helical" evidence="6">
    <location>
        <begin position="79"/>
        <end position="102"/>
    </location>
</feature>
<keyword evidence="8" id="KW-1185">Reference proteome</keyword>
<evidence type="ECO:0000256" key="4">
    <source>
        <dbReference type="ARBA" id="ARBA00022989"/>
    </source>
</evidence>
<comment type="caution">
    <text evidence="7">The sequence shown here is derived from an EMBL/GenBank/DDBJ whole genome shotgun (WGS) entry which is preliminary data.</text>
</comment>
<accession>A0A0W1R7K6</accession>
<proteinExistence type="predicted"/>
<feature type="transmembrane region" description="Helical" evidence="6">
    <location>
        <begin position="350"/>
        <end position="369"/>
    </location>
</feature>
<dbReference type="RefSeq" id="WP_058582554.1">
    <property type="nucleotide sequence ID" value="NZ_LOPU01000029.1"/>
</dbReference>
<evidence type="ECO:0000313" key="8">
    <source>
        <dbReference type="Proteomes" id="UP000054387"/>
    </source>
</evidence>
<comment type="subcellular location">
    <subcellularLocation>
        <location evidence="1">Cell membrane</location>
        <topology evidence="1">Multi-pass membrane protein</topology>
    </subcellularLocation>
</comment>
<dbReference type="AlphaFoldDB" id="A0A0W1R7K6"/>
<reference evidence="7 8" key="1">
    <citation type="submission" date="2015-12" db="EMBL/GenBank/DDBJ databases">
        <title>Haloprofundus marisrubri gen. nov., sp. nov., an extremely halophilic archaeon isolated from the Discovery deep brine-seawater interface in the Red Sea.</title>
        <authorList>
            <person name="Zhang G."/>
            <person name="Stingl U."/>
            <person name="Rashid M."/>
        </authorList>
    </citation>
    <scope>NUCLEOTIDE SEQUENCE [LARGE SCALE GENOMIC DNA]</scope>
    <source>
        <strain evidence="7 8">SB9</strain>
    </source>
</reference>
<keyword evidence="2" id="KW-1003">Cell membrane</keyword>
<feature type="transmembrane region" description="Helical" evidence="6">
    <location>
        <begin position="40"/>
        <end position="59"/>
    </location>
</feature>
<name>A0A0W1R7K6_9EURY</name>
<gene>
    <name evidence="7" type="ORF">AUR64_16625</name>
</gene>
<evidence type="ECO:0000256" key="6">
    <source>
        <dbReference type="SAM" id="Phobius"/>
    </source>
</evidence>
<dbReference type="Pfam" id="PF01943">
    <property type="entry name" value="Polysacc_synt"/>
    <property type="match status" value="1"/>
</dbReference>
<sequence length="471" mass="49634">MVALERDSIAVFGSRVFTRLLGFLSVIYFARALGAESLGIYFTFQTLVSILTLAASVGLPGATVKRMSQQETADERAPYLTAALLLAVGTFGIVSLAVFVFGARVDSFVDLETAAPLLVLVVGLGACRSILVSALRGEQKVSVSGLLDLFGQVVRLVVSIALIAEFGVVGLIYGSAVSLALSALVSFWLLDTSLTLPTRGAIEHLVEFARYTAGMNVSHLAYTWADTLVLAALASKAAVGVYESSWRLTGITLLGAQAIGIALAPTITRWHENGDMDGIEQAFRQALTYAVMFVIPAIVGVALLGDDLLSTLYQFETGATVLLILTVGQLAQAVKYVTQNVLFGIDRPDIVFWTNIVSLVANLALNVVLVSEFGIYGAAVATLTTAAVAAVAQIWLLRRELTLSADWGAIGWQVGAALVMGAAIYALDRVVAGDTIVGVVSLVGAGAVVYGLGMLAREDVRLRLRSALEST</sequence>
<feature type="transmembrane region" description="Helical" evidence="6">
    <location>
        <begin position="317"/>
        <end position="338"/>
    </location>
</feature>
<keyword evidence="4 6" id="KW-1133">Transmembrane helix</keyword>
<evidence type="ECO:0000256" key="1">
    <source>
        <dbReference type="ARBA" id="ARBA00004651"/>
    </source>
</evidence>